<evidence type="ECO:0000313" key="2">
    <source>
        <dbReference type="EMBL" id="CAA9392067.1"/>
    </source>
</evidence>
<feature type="non-terminal residue" evidence="2">
    <location>
        <position position="1"/>
    </location>
</feature>
<feature type="compositionally biased region" description="Basic residues" evidence="1">
    <location>
        <begin position="132"/>
        <end position="150"/>
    </location>
</feature>
<sequence length="200" mass="22309">EHDHGVRRLRGRPREPAAHGRRDPRHHPRRRGVLRRGGAHPLRGRAPRPGADGRAHARPRRRGDGAAPALAPPRRRGADAHGGRGRRRRRPRRGRRCPRLPRQGRHAPRADRRGHGRGQRLLAAPPGAPPARRGHPRAHRARAPGAHRHGPGALQRRDRAGAVPLRGHREDPRPPPVPQARRRRPRPRGGQGLPARDGEL</sequence>
<proteinExistence type="predicted"/>
<organism evidence="2">
    <name type="scientific">uncultured Quadrisphaera sp</name>
    <dbReference type="NCBI Taxonomy" id="904978"/>
    <lineage>
        <taxon>Bacteria</taxon>
        <taxon>Bacillati</taxon>
        <taxon>Actinomycetota</taxon>
        <taxon>Actinomycetes</taxon>
        <taxon>Kineosporiales</taxon>
        <taxon>Kineosporiaceae</taxon>
        <taxon>Quadrisphaera</taxon>
        <taxon>environmental samples</taxon>
    </lineage>
</organism>
<dbReference type="EMBL" id="CADCUY010000093">
    <property type="protein sequence ID" value="CAA9392067.1"/>
    <property type="molecule type" value="Genomic_DNA"/>
</dbReference>
<gene>
    <name evidence="2" type="ORF">AVDCRST_MAG35-443</name>
</gene>
<protein>
    <submittedName>
        <fullName evidence="2">Two-component transcriptional response regulator, LuxR family</fullName>
    </submittedName>
</protein>
<accession>A0A6J4NMU3</accession>
<reference evidence="2" key="1">
    <citation type="submission" date="2020-02" db="EMBL/GenBank/DDBJ databases">
        <authorList>
            <person name="Meier V. D."/>
        </authorList>
    </citation>
    <scope>NUCLEOTIDE SEQUENCE</scope>
    <source>
        <strain evidence="2">AVDCRST_MAG35</strain>
    </source>
</reference>
<feature type="compositionally biased region" description="Basic and acidic residues" evidence="1">
    <location>
        <begin position="1"/>
        <end position="21"/>
    </location>
</feature>
<feature type="region of interest" description="Disordered" evidence="1">
    <location>
        <begin position="1"/>
        <end position="200"/>
    </location>
</feature>
<dbReference type="AlphaFoldDB" id="A0A6J4NMU3"/>
<name>A0A6J4NMU3_9ACTN</name>
<feature type="non-terminal residue" evidence="2">
    <location>
        <position position="200"/>
    </location>
</feature>
<evidence type="ECO:0000256" key="1">
    <source>
        <dbReference type="SAM" id="MobiDB-lite"/>
    </source>
</evidence>
<feature type="compositionally biased region" description="Basic residues" evidence="1">
    <location>
        <begin position="83"/>
        <end position="107"/>
    </location>
</feature>
<feature type="compositionally biased region" description="Basic residues" evidence="1">
    <location>
        <begin position="22"/>
        <end position="46"/>
    </location>
</feature>